<dbReference type="EMBL" id="JAKILB010000016">
    <property type="protein sequence ID" value="MCL1140563.1"/>
    <property type="molecule type" value="Genomic_DNA"/>
</dbReference>
<feature type="domain" description="TonB C-terminal" evidence="1">
    <location>
        <begin position="74"/>
        <end position="130"/>
    </location>
</feature>
<evidence type="ECO:0000313" key="3">
    <source>
        <dbReference type="Proteomes" id="UP001139293"/>
    </source>
</evidence>
<gene>
    <name evidence="2" type="ORF">L2740_18670</name>
</gene>
<organism evidence="2 3">
    <name type="scientific">Shewanella pneumatophori</name>
    <dbReference type="NCBI Taxonomy" id="314092"/>
    <lineage>
        <taxon>Bacteria</taxon>
        <taxon>Pseudomonadati</taxon>
        <taxon>Pseudomonadota</taxon>
        <taxon>Gammaproteobacteria</taxon>
        <taxon>Alteromonadales</taxon>
        <taxon>Shewanellaceae</taxon>
        <taxon>Shewanella</taxon>
    </lineage>
</organism>
<dbReference type="InterPro" id="IPR037682">
    <property type="entry name" value="TonB_C"/>
</dbReference>
<keyword evidence="3" id="KW-1185">Reference proteome</keyword>
<dbReference type="SUPFAM" id="SSF74653">
    <property type="entry name" value="TolA/TonB C-terminal domain"/>
    <property type="match status" value="1"/>
</dbReference>
<dbReference type="Gene3D" id="3.30.1150.10">
    <property type="match status" value="1"/>
</dbReference>
<dbReference type="RefSeq" id="WP_248951564.1">
    <property type="nucleotide sequence ID" value="NZ_JAKILB010000016.1"/>
</dbReference>
<evidence type="ECO:0000259" key="1">
    <source>
        <dbReference type="Pfam" id="PF03544"/>
    </source>
</evidence>
<sequence>MYQLGEYLNILKALAIILVASGCTSSPMSHYIGNQPIEVNSSEVAFYWFPKNNLIDWQNVVSPQKTAQQTKSPYKISFIINEDGYMSQVNVTNTINGETIDAEALKQFEAYQFNPAPQNFQNQAVKVSTTVSL</sequence>
<evidence type="ECO:0000313" key="2">
    <source>
        <dbReference type="EMBL" id="MCL1140563.1"/>
    </source>
</evidence>
<dbReference type="GO" id="GO:0055085">
    <property type="term" value="P:transmembrane transport"/>
    <property type="evidence" value="ECO:0007669"/>
    <property type="project" value="InterPro"/>
</dbReference>
<dbReference type="Pfam" id="PF03544">
    <property type="entry name" value="TonB_C"/>
    <property type="match status" value="1"/>
</dbReference>
<dbReference type="Proteomes" id="UP001139293">
    <property type="component" value="Unassembled WGS sequence"/>
</dbReference>
<dbReference type="AlphaFoldDB" id="A0A9X1ZME5"/>
<protein>
    <submittedName>
        <fullName evidence="2">Energy transducer TonB</fullName>
    </submittedName>
</protein>
<reference evidence="2" key="1">
    <citation type="submission" date="2022-01" db="EMBL/GenBank/DDBJ databases">
        <title>Whole genome-based taxonomy of the Shewanellaceae.</title>
        <authorList>
            <person name="Martin-Rodriguez A.J."/>
        </authorList>
    </citation>
    <scope>NUCLEOTIDE SEQUENCE</scope>
    <source>
        <strain evidence="2">KCTC 23973</strain>
    </source>
</reference>
<proteinExistence type="predicted"/>
<comment type="caution">
    <text evidence="2">The sequence shown here is derived from an EMBL/GenBank/DDBJ whole genome shotgun (WGS) entry which is preliminary data.</text>
</comment>
<name>A0A9X1ZME5_9GAMM</name>
<accession>A0A9X1ZME5</accession>